<dbReference type="InterPro" id="IPR016188">
    <property type="entry name" value="PurM-like_N"/>
</dbReference>
<comment type="catalytic activity">
    <reaction evidence="14 15">
        <text>2-formamido-N(1)-(5-O-phospho-beta-D-ribosyl)acetamidine + ATP = 5-amino-1-(5-phospho-beta-D-ribosyl)imidazole + ADP + phosphate + H(+)</text>
        <dbReference type="Rhea" id="RHEA:23032"/>
        <dbReference type="ChEBI" id="CHEBI:15378"/>
        <dbReference type="ChEBI" id="CHEBI:30616"/>
        <dbReference type="ChEBI" id="CHEBI:43474"/>
        <dbReference type="ChEBI" id="CHEBI:137981"/>
        <dbReference type="ChEBI" id="CHEBI:147287"/>
        <dbReference type="ChEBI" id="CHEBI:456216"/>
        <dbReference type="EC" id="6.3.3.1"/>
    </reaction>
</comment>
<evidence type="ECO:0000256" key="2">
    <source>
        <dbReference type="ARBA" id="ARBA00004686"/>
    </source>
</evidence>
<accession>H9BWR8</accession>
<dbReference type="InterPro" id="IPR036676">
    <property type="entry name" value="PurM-like_C_sf"/>
</dbReference>
<evidence type="ECO:0000256" key="15">
    <source>
        <dbReference type="HAMAP-Rule" id="MF_00741"/>
    </source>
</evidence>
<evidence type="ECO:0000259" key="17">
    <source>
        <dbReference type="Pfam" id="PF00586"/>
    </source>
</evidence>
<proteinExistence type="inferred from homology"/>
<name>H9BWR8_9BACT</name>
<dbReference type="FunFam" id="3.30.1330.10:FF:000001">
    <property type="entry name" value="Phosphoribosylformylglycinamidine cyclo-ligase"/>
    <property type="match status" value="1"/>
</dbReference>
<dbReference type="GO" id="GO:0004637">
    <property type="term" value="F:phosphoribosylamine-glycine ligase activity"/>
    <property type="evidence" value="ECO:0007669"/>
    <property type="project" value="TreeGrafter"/>
</dbReference>
<dbReference type="EC" id="6.3.3.1" evidence="4 15"/>
<keyword evidence="10 15" id="KW-0067">ATP-binding</keyword>
<dbReference type="Gene3D" id="3.90.650.10">
    <property type="entry name" value="PurM-like C-terminal domain"/>
    <property type="match status" value="1"/>
</dbReference>
<keyword evidence="7 15" id="KW-0436">Ligase</keyword>
<dbReference type="Pfam" id="PF00586">
    <property type="entry name" value="AIRS"/>
    <property type="match status" value="1"/>
</dbReference>
<dbReference type="InterPro" id="IPR004733">
    <property type="entry name" value="PurM_cligase"/>
</dbReference>
<feature type="region of interest" description="Disordered" evidence="16">
    <location>
        <begin position="1"/>
        <end position="20"/>
    </location>
</feature>
<protein>
    <recommendedName>
        <fullName evidence="5 15">Phosphoribosylformylglycinamidine cyclo-ligase</fullName>
        <ecNumber evidence="4 15">6.3.3.1</ecNumber>
    </recommendedName>
    <alternativeName>
        <fullName evidence="12 15">AIR synthase</fullName>
    </alternativeName>
    <alternativeName>
        <fullName evidence="13 15">AIRS</fullName>
    </alternativeName>
    <alternativeName>
        <fullName evidence="11 15">Phosphoribosyl-aminoimidazole synthetase</fullName>
    </alternativeName>
</protein>
<evidence type="ECO:0000256" key="13">
    <source>
        <dbReference type="ARBA" id="ARBA00033093"/>
    </source>
</evidence>
<evidence type="ECO:0000313" key="19">
    <source>
        <dbReference type="EMBL" id="AFD03240.1"/>
    </source>
</evidence>
<sequence length="371" mass="39493">MSPPDDSKPDAPGADAESSAPAYAAAGVDLDRDEGFIDEIKEITRSTLRPEVLSTIGGFAGLFKAPERYSNPVFVAGADGVGTKLKLAAELGRYDTVGIDCVAMVVNDLVVQGAEPLVFLDYLAMDGLDPAIAKDALRGIAEGCRRAGCALLGGETASMPGFYGKGDLELVGFGVGVVERDALIDGSTISHGDSLIGIASSGIHSNGYSLVRSIVEAGERAGRYTLRDQIDELDTSLIGALLTPTRIYVKSALHVMRDFTVKGVVHVTGGGFPGNIPRVLPKGVRACIDPESWPRPPIFGFLQRQGELPADEMLRVFNCGIGMILVVPREEEEDVIQRLRALSERAYAIGEIEGKQPDEPALLYRPLSPRD</sequence>
<evidence type="ECO:0000256" key="7">
    <source>
        <dbReference type="ARBA" id="ARBA00022598"/>
    </source>
</evidence>
<evidence type="ECO:0000256" key="6">
    <source>
        <dbReference type="ARBA" id="ARBA00022490"/>
    </source>
</evidence>
<evidence type="ECO:0000256" key="4">
    <source>
        <dbReference type="ARBA" id="ARBA00013047"/>
    </source>
</evidence>
<dbReference type="UniPathway" id="UPA00074">
    <property type="reaction ID" value="UER00129"/>
</dbReference>
<keyword evidence="9 15" id="KW-0658">Purine biosynthesis</keyword>
<keyword evidence="6 15" id="KW-0963">Cytoplasm</keyword>
<dbReference type="FunFam" id="3.90.650.10:FF:000011">
    <property type="entry name" value="Phosphoribosylformylglycinamidine cyclo-ligase"/>
    <property type="match status" value="1"/>
</dbReference>
<evidence type="ECO:0000256" key="16">
    <source>
        <dbReference type="SAM" id="MobiDB-lite"/>
    </source>
</evidence>
<comment type="similarity">
    <text evidence="3 15">Belongs to the AIR synthase family.</text>
</comment>
<feature type="domain" description="PurM-like C-terminal" evidence="18">
    <location>
        <begin position="192"/>
        <end position="356"/>
    </location>
</feature>
<reference evidence="19" key="1">
    <citation type="submission" date="2011-11" db="EMBL/GenBank/DDBJ databases">
        <title>Construction and analysis of a metagenome of deep-sea sediment.</title>
        <authorList>
            <person name="Huo Y.-Y."/>
            <person name="Cheng H."/>
            <person name="Wu M."/>
        </authorList>
    </citation>
    <scope>NUCLEOTIDE SEQUENCE</scope>
</reference>
<evidence type="ECO:0000256" key="1">
    <source>
        <dbReference type="ARBA" id="ARBA00004496"/>
    </source>
</evidence>
<evidence type="ECO:0000256" key="3">
    <source>
        <dbReference type="ARBA" id="ARBA00010280"/>
    </source>
</evidence>
<dbReference type="HAMAP" id="MF_00741">
    <property type="entry name" value="AIRS"/>
    <property type="match status" value="1"/>
</dbReference>
<comment type="subcellular location">
    <subcellularLocation>
        <location evidence="1 15">Cytoplasm</location>
    </subcellularLocation>
</comment>
<dbReference type="GO" id="GO:0046084">
    <property type="term" value="P:adenine biosynthetic process"/>
    <property type="evidence" value="ECO:0007669"/>
    <property type="project" value="TreeGrafter"/>
</dbReference>
<dbReference type="GO" id="GO:0004641">
    <property type="term" value="F:phosphoribosylformylglycinamidine cyclo-ligase activity"/>
    <property type="evidence" value="ECO:0007669"/>
    <property type="project" value="UniProtKB-UniRule"/>
</dbReference>
<evidence type="ECO:0000256" key="9">
    <source>
        <dbReference type="ARBA" id="ARBA00022755"/>
    </source>
</evidence>
<evidence type="ECO:0000256" key="14">
    <source>
        <dbReference type="ARBA" id="ARBA00049057"/>
    </source>
</evidence>
<dbReference type="InterPro" id="IPR036921">
    <property type="entry name" value="PurM-like_N_sf"/>
</dbReference>
<evidence type="ECO:0000256" key="11">
    <source>
        <dbReference type="ARBA" id="ARBA00031908"/>
    </source>
</evidence>
<dbReference type="EMBL" id="JQ085819">
    <property type="protein sequence ID" value="AFD03240.1"/>
    <property type="molecule type" value="Genomic_DNA"/>
</dbReference>
<dbReference type="SUPFAM" id="SSF55326">
    <property type="entry name" value="PurM N-terminal domain-like"/>
    <property type="match status" value="1"/>
</dbReference>
<dbReference type="SUPFAM" id="SSF56042">
    <property type="entry name" value="PurM C-terminal domain-like"/>
    <property type="match status" value="1"/>
</dbReference>
<evidence type="ECO:0000256" key="5">
    <source>
        <dbReference type="ARBA" id="ARBA00020367"/>
    </source>
</evidence>
<dbReference type="PANTHER" id="PTHR10520:SF12">
    <property type="entry name" value="TRIFUNCTIONAL PURINE BIOSYNTHETIC PROTEIN ADENOSINE-3"/>
    <property type="match status" value="1"/>
</dbReference>
<dbReference type="GO" id="GO:0005524">
    <property type="term" value="F:ATP binding"/>
    <property type="evidence" value="ECO:0007669"/>
    <property type="project" value="UniProtKB-KW"/>
</dbReference>
<feature type="domain" description="PurM-like N-terminal" evidence="17">
    <location>
        <begin position="74"/>
        <end position="178"/>
    </location>
</feature>
<dbReference type="NCBIfam" id="TIGR00878">
    <property type="entry name" value="purM"/>
    <property type="match status" value="1"/>
</dbReference>
<dbReference type="Gene3D" id="3.30.1330.10">
    <property type="entry name" value="PurM-like, N-terminal domain"/>
    <property type="match status" value="1"/>
</dbReference>
<gene>
    <name evidence="15" type="primary">purM</name>
</gene>
<keyword evidence="8 15" id="KW-0547">Nucleotide-binding</keyword>
<dbReference type="PANTHER" id="PTHR10520">
    <property type="entry name" value="TRIFUNCTIONAL PURINE BIOSYNTHETIC PROTEIN ADENOSINE-3-RELATED"/>
    <property type="match status" value="1"/>
</dbReference>
<dbReference type="CDD" id="cd02196">
    <property type="entry name" value="PurM"/>
    <property type="match status" value="1"/>
</dbReference>
<dbReference type="InterPro" id="IPR010918">
    <property type="entry name" value="PurM-like_C_dom"/>
</dbReference>
<evidence type="ECO:0000256" key="12">
    <source>
        <dbReference type="ARBA" id="ARBA00032931"/>
    </source>
</evidence>
<comment type="pathway">
    <text evidence="2 15">Purine metabolism; IMP biosynthesis via de novo pathway; 5-amino-1-(5-phospho-D-ribosyl)imidazole from N(2)-formyl-N(1)-(5-phospho-D-ribosyl)glycinamide: step 2/2.</text>
</comment>
<evidence type="ECO:0000256" key="8">
    <source>
        <dbReference type="ARBA" id="ARBA00022741"/>
    </source>
</evidence>
<evidence type="ECO:0000256" key="10">
    <source>
        <dbReference type="ARBA" id="ARBA00022840"/>
    </source>
</evidence>
<organism evidence="19">
    <name type="scientific">uncultured bacterium W4-39b</name>
    <dbReference type="NCBI Taxonomy" id="1130994"/>
    <lineage>
        <taxon>Bacteria</taxon>
        <taxon>environmental samples</taxon>
    </lineage>
</organism>
<dbReference type="AlphaFoldDB" id="H9BWR8"/>
<dbReference type="Pfam" id="PF02769">
    <property type="entry name" value="AIRS_C"/>
    <property type="match status" value="1"/>
</dbReference>
<evidence type="ECO:0000259" key="18">
    <source>
        <dbReference type="Pfam" id="PF02769"/>
    </source>
</evidence>
<dbReference type="GO" id="GO:0005829">
    <property type="term" value="C:cytosol"/>
    <property type="evidence" value="ECO:0007669"/>
    <property type="project" value="TreeGrafter"/>
</dbReference>
<dbReference type="GO" id="GO:0006189">
    <property type="term" value="P:'de novo' IMP biosynthetic process"/>
    <property type="evidence" value="ECO:0007669"/>
    <property type="project" value="UniProtKB-UniRule"/>
</dbReference>